<evidence type="ECO:0000259" key="7">
    <source>
        <dbReference type="Pfam" id="PF25917"/>
    </source>
</evidence>
<evidence type="ECO:0000256" key="4">
    <source>
        <dbReference type="SAM" id="Coils"/>
    </source>
</evidence>
<evidence type="ECO:0000259" key="9">
    <source>
        <dbReference type="Pfam" id="PF25967"/>
    </source>
</evidence>
<dbReference type="Gene3D" id="1.10.287.470">
    <property type="entry name" value="Helix hairpin bin"/>
    <property type="match status" value="1"/>
</dbReference>
<evidence type="ECO:0000256" key="1">
    <source>
        <dbReference type="ARBA" id="ARBA00004196"/>
    </source>
</evidence>
<feature type="domain" description="CusB-like beta-barrel" evidence="8">
    <location>
        <begin position="210"/>
        <end position="275"/>
    </location>
</feature>
<feature type="signal peptide" evidence="5">
    <location>
        <begin position="1"/>
        <end position="21"/>
    </location>
</feature>
<evidence type="ECO:0000313" key="11">
    <source>
        <dbReference type="Proteomes" id="UP000469011"/>
    </source>
</evidence>
<dbReference type="InterPro" id="IPR006143">
    <property type="entry name" value="RND_pump_MFP"/>
</dbReference>
<dbReference type="InterPro" id="IPR058625">
    <property type="entry name" value="MdtA-like_BSH"/>
</dbReference>
<feature type="chain" id="PRO_5027069848" evidence="5">
    <location>
        <begin position="22"/>
        <end position="364"/>
    </location>
</feature>
<dbReference type="GO" id="GO:1990281">
    <property type="term" value="C:efflux pump complex"/>
    <property type="evidence" value="ECO:0007669"/>
    <property type="project" value="TreeGrafter"/>
</dbReference>
<evidence type="ECO:0000256" key="3">
    <source>
        <dbReference type="ARBA" id="ARBA00022448"/>
    </source>
</evidence>
<dbReference type="NCBIfam" id="TIGR01730">
    <property type="entry name" value="RND_mfp"/>
    <property type="match status" value="1"/>
</dbReference>
<dbReference type="PROSITE" id="PS51257">
    <property type="entry name" value="PROKAR_LIPOPROTEIN"/>
    <property type="match status" value="1"/>
</dbReference>
<proteinExistence type="inferred from homology"/>
<dbReference type="RefSeq" id="WP_163466030.1">
    <property type="nucleotide sequence ID" value="NZ_JAAAMG010000032.1"/>
</dbReference>
<feature type="coiled-coil region" evidence="4">
    <location>
        <begin position="95"/>
        <end position="167"/>
    </location>
</feature>
<dbReference type="SUPFAM" id="SSF111369">
    <property type="entry name" value="HlyD-like secretion proteins"/>
    <property type="match status" value="1"/>
</dbReference>
<organism evidence="10 11">
    <name type="scientific">Jiella pacifica</name>
    <dbReference type="NCBI Taxonomy" id="2696469"/>
    <lineage>
        <taxon>Bacteria</taxon>
        <taxon>Pseudomonadati</taxon>
        <taxon>Pseudomonadota</taxon>
        <taxon>Alphaproteobacteria</taxon>
        <taxon>Hyphomicrobiales</taxon>
        <taxon>Aurantimonadaceae</taxon>
        <taxon>Jiella</taxon>
    </lineage>
</organism>
<accession>A0A6N9T849</accession>
<dbReference type="InterPro" id="IPR058624">
    <property type="entry name" value="MdtA-like_HH"/>
</dbReference>
<feature type="domain" description="Multidrug resistance protein MdtA-like C-terminal permuted SH3" evidence="9">
    <location>
        <begin position="288"/>
        <end position="347"/>
    </location>
</feature>
<dbReference type="Pfam" id="PF25876">
    <property type="entry name" value="HH_MFP_RND"/>
    <property type="match status" value="1"/>
</dbReference>
<name>A0A6N9T849_9HYPH</name>
<dbReference type="Gene3D" id="2.40.50.100">
    <property type="match status" value="1"/>
</dbReference>
<keyword evidence="4" id="KW-0175">Coiled coil</keyword>
<evidence type="ECO:0000259" key="6">
    <source>
        <dbReference type="Pfam" id="PF25876"/>
    </source>
</evidence>
<evidence type="ECO:0000256" key="5">
    <source>
        <dbReference type="SAM" id="SignalP"/>
    </source>
</evidence>
<comment type="caution">
    <text evidence="10">The sequence shown here is derived from an EMBL/GenBank/DDBJ whole genome shotgun (WGS) entry which is preliminary data.</text>
</comment>
<dbReference type="Pfam" id="PF25967">
    <property type="entry name" value="RND-MFP_C"/>
    <property type="match status" value="1"/>
</dbReference>
<dbReference type="Gene3D" id="2.40.420.20">
    <property type="match status" value="1"/>
</dbReference>
<dbReference type="EMBL" id="JAAAMG010000032">
    <property type="protein sequence ID" value="NDW07573.1"/>
    <property type="molecule type" value="Genomic_DNA"/>
</dbReference>
<feature type="domain" description="Multidrug resistance protein MdtA-like barrel-sandwich hybrid" evidence="7">
    <location>
        <begin position="70"/>
        <end position="198"/>
    </location>
</feature>
<dbReference type="PANTHER" id="PTHR30469:SF15">
    <property type="entry name" value="HLYD FAMILY OF SECRETION PROTEINS"/>
    <property type="match status" value="1"/>
</dbReference>
<gene>
    <name evidence="10" type="ORF">GTK09_24475</name>
</gene>
<evidence type="ECO:0000313" key="10">
    <source>
        <dbReference type="EMBL" id="NDW07573.1"/>
    </source>
</evidence>
<reference evidence="10 11" key="1">
    <citation type="submission" date="2020-01" db="EMBL/GenBank/DDBJ databases">
        <title>Jiella pacifica sp. nov.</title>
        <authorList>
            <person name="Xue Z."/>
            <person name="Zhu S."/>
            <person name="Chen J."/>
            <person name="Yang J."/>
        </authorList>
    </citation>
    <scope>NUCLEOTIDE SEQUENCE [LARGE SCALE GENOMIC DNA]</scope>
    <source>
        <strain evidence="10 11">40Bstr34</strain>
    </source>
</reference>
<keyword evidence="11" id="KW-1185">Reference proteome</keyword>
<protein>
    <submittedName>
        <fullName evidence="10">Efflux RND transporter periplasmic adaptor subunit</fullName>
    </submittedName>
</protein>
<feature type="domain" description="Multidrug resistance protein MdtA-like alpha-helical hairpin" evidence="6">
    <location>
        <begin position="102"/>
        <end position="171"/>
    </location>
</feature>
<evidence type="ECO:0000259" key="8">
    <source>
        <dbReference type="Pfam" id="PF25954"/>
    </source>
</evidence>
<keyword evidence="5" id="KW-0732">Signal</keyword>
<dbReference type="PANTHER" id="PTHR30469">
    <property type="entry name" value="MULTIDRUG RESISTANCE PROTEIN MDTA"/>
    <property type="match status" value="1"/>
</dbReference>
<dbReference type="Pfam" id="PF25954">
    <property type="entry name" value="Beta-barrel_RND_2"/>
    <property type="match status" value="1"/>
</dbReference>
<dbReference type="Proteomes" id="UP000469011">
    <property type="component" value="Unassembled WGS sequence"/>
</dbReference>
<evidence type="ECO:0000256" key="2">
    <source>
        <dbReference type="ARBA" id="ARBA00009477"/>
    </source>
</evidence>
<keyword evidence="3" id="KW-0813">Transport</keyword>
<comment type="subcellular location">
    <subcellularLocation>
        <location evidence="1">Cell envelope</location>
    </subcellularLocation>
</comment>
<dbReference type="Gene3D" id="2.40.30.170">
    <property type="match status" value="1"/>
</dbReference>
<sequence>MTMRSRLRAAGTLSLAFFVVACSQSDEGEAPPPPPRPVLTTVLAASDPQALGYSGTVEPRFTTQLAFRTLGRIVSRSVDVGDLVEKGEPVAAIDAETLDADLRSAEAQVDSAEIQDRNARAAFERTKRLFAEKTVAQSEVDNAQQSLSAAEAQLVSAKAQLAKAQNSLSYAVLNAPFDGVITNRAADVGQVVSAGEEVMTLARTDQREAVIDVPAERAGEVSVGSPFEVVLQIAPSVKARGAVREIAPQADTLTRTVRMRISLDDPQNAFRLGALISAIPAAKASKPVVFLPQSAILEEDGKTRIWVVDTSEATVHKRDVVIERDGGGRVILVSGAQTGDEVVTAGVHSLEDGQKVSLSKGLQS</sequence>
<dbReference type="GO" id="GO:0015562">
    <property type="term" value="F:efflux transmembrane transporter activity"/>
    <property type="evidence" value="ECO:0007669"/>
    <property type="project" value="InterPro"/>
</dbReference>
<comment type="similarity">
    <text evidence="2">Belongs to the membrane fusion protein (MFP) (TC 8.A.1) family.</text>
</comment>
<dbReference type="AlphaFoldDB" id="A0A6N9T849"/>
<dbReference type="Pfam" id="PF25917">
    <property type="entry name" value="BSH_RND"/>
    <property type="match status" value="1"/>
</dbReference>
<dbReference type="InterPro" id="IPR058627">
    <property type="entry name" value="MdtA-like_C"/>
</dbReference>
<dbReference type="InterPro" id="IPR058792">
    <property type="entry name" value="Beta-barrel_RND_2"/>
</dbReference>